<dbReference type="EnsemblBacteria" id="ABF40168">
    <property type="protein sequence ID" value="ABF40168"/>
    <property type="gene ID" value="Acid345_1165"/>
</dbReference>
<sequence length="325" mass="34208">MRIAVVSLALGIVFSGFGFAQNLLVLEKSDRTLAIVDPATQKVLARTPAGEDPHEIVASADGHFAYITNYGAFDKPHHTLTIVDVTQRKTIGTLDLGSLLAPHGLSLSEGKVYFTAEGSKAIGRYNPDTKQVDWTLGIGNNRTHMIVVHGDRIFTSNVNSDSISIIERDAKADVSGWTQTVVPVGKGPEGFDVSPDGTQLWAANSGDGTVSIVDVTSKKVAANFDIHVKRSNRLKFTVDGKLVLVSDLGSGDVVVLDAATHKEVKRLNVGKGAAGILIPPDGARAYVASSGDGNIAIVDLKSLSITGHIPVGKGPDGMAWATPAR</sequence>
<dbReference type="AlphaFoldDB" id="Q1ISI2"/>
<dbReference type="InterPro" id="IPR015943">
    <property type="entry name" value="WD40/YVTN_repeat-like_dom_sf"/>
</dbReference>
<organism evidence="1 2">
    <name type="scientific">Koribacter versatilis (strain Ellin345)</name>
    <dbReference type="NCBI Taxonomy" id="204669"/>
    <lineage>
        <taxon>Bacteria</taxon>
        <taxon>Pseudomonadati</taxon>
        <taxon>Acidobacteriota</taxon>
        <taxon>Terriglobia</taxon>
        <taxon>Terriglobales</taxon>
        <taxon>Candidatus Korobacteraceae</taxon>
        <taxon>Candidatus Korobacter</taxon>
    </lineage>
</organism>
<evidence type="ECO:0000313" key="1">
    <source>
        <dbReference type="EMBL" id="ABF40168.1"/>
    </source>
</evidence>
<dbReference type="PANTHER" id="PTHR47197:SF3">
    <property type="entry name" value="DIHYDRO-HEME D1 DEHYDROGENASE"/>
    <property type="match status" value="1"/>
</dbReference>
<dbReference type="OrthoDB" id="9770071at2"/>
<dbReference type="PANTHER" id="PTHR47197">
    <property type="entry name" value="PROTEIN NIRF"/>
    <property type="match status" value="1"/>
</dbReference>
<dbReference type="SUPFAM" id="SSF51004">
    <property type="entry name" value="C-terminal (heme d1) domain of cytochrome cd1-nitrite reductase"/>
    <property type="match status" value="1"/>
</dbReference>
<dbReference type="eggNOG" id="COG3391">
    <property type="taxonomic scope" value="Bacteria"/>
</dbReference>
<dbReference type="HOGENOM" id="CLU_009318_3_0_0"/>
<dbReference type="Gene3D" id="2.130.10.10">
    <property type="entry name" value="YVTN repeat-like/Quinoprotein amine dehydrogenase"/>
    <property type="match status" value="2"/>
</dbReference>
<reference evidence="1 2" key="1">
    <citation type="journal article" date="2009" name="Appl. Environ. Microbiol.">
        <title>Three genomes from the phylum Acidobacteria provide insight into the lifestyles of these microorganisms in soils.</title>
        <authorList>
            <person name="Ward N.L."/>
            <person name="Challacombe J.F."/>
            <person name="Janssen P.H."/>
            <person name="Henrissat B."/>
            <person name="Coutinho P.M."/>
            <person name="Wu M."/>
            <person name="Xie G."/>
            <person name="Haft D.H."/>
            <person name="Sait M."/>
            <person name="Badger J."/>
            <person name="Barabote R.D."/>
            <person name="Bradley B."/>
            <person name="Brettin T.S."/>
            <person name="Brinkac L.M."/>
            <person name="Bruce D."/>
            <person name="Creasy T."/>
            <person name="Daugherty S.C."/>
            <person name="Davidsen T.M."/>
            <person name="DeBoy R.T."/>
            <person name="Detter J.C."/>
            <person name="Dodson R.J."/>
            <person name="Durkin A.S."/>
            <person name="Ganapathy A."/>
            <person name="Gwinn-Giglio M."/>
            <person name="Han C.S."/>
            <person name="Khouri H."/>
            <person name="Kiss H."/>
            <person name="Kothari S.P."/>
            <person name="Madupu R."/>
            <person name="Nelson K.E."/>
            <person name="Nelson W.C."/>
            <person name="Paulsen I."/>
            <person name="Penn K."/>
            <person name="Ren Q."/>
            <person name="Rosovitz M.J."/>
            <person name="Selengut J.D."/>
            <person name="Shrivastava S."/>
            <person name="Sullivan S.A."/>
            <person name="Tapia R."/>
            <person name="Thompson L.S."/>
            <person name="Watkins K.L."/>
            <person name="Yang Q."/>
            <person name="Yu C."/>
            <person name="Zafar N."/>
            <person name="Zhou L."/>
            <person name="Kuske C.R."/>
        </authorList>
    </citation>
    <scope>NUCLEOTIDE SEQUENCE [LARGE SCALE GENOMIC DNA]</scope>
    <source>
        <strain evidence="1 2">Ellin345</strain>
    </source>
</reference>
<evidence type="ECO:0008006" key="3">
    <source>
        <dbReference type="Google" id="ProtNLM"/>
    </source>
</evidence>
<proteinExistence type="predicted"/>
<keyword evidence="2" id="KW-1185">Reference proteome</keyword>
<dbReference type="Proteomes" id="UP000002432">
    <property type="component" value="Chromosome"/>
</dbReference>
<protein>
    <recommendedName>
        <fullName evidence="3">40-residue YVTN beta-propeller repeat protein</fullName>
    </recommendedName>
</protein>
<dbReference type="KEGG" id="aba:Acid345_1165"/>
<gene>
    <name evidence="1" type="ordered locus">Acid345_1165</name>
</gene>
<dbReference type="InterPro" id="IPR051200">
    <property type="entry name" value="Host-pathogen_enzymatic-act"/>
</dbReference>
<evidence type="ECO:0000313" key="2">
    <source>
        <dbReference type="Proteomes" id="UP000002432"/>
    </source>
</evidence>
<dbReference type="STRING" id="204669.Acid345_1165"/>
<dbReference type="EMBL" id="CP000360">
    <property type="protein sequence ID" value="ABF40168.1"/>
    <property type="molecule type" value="Genomic_DNA"/>
</dbReference>
<accession>Q1ISI2</accession>
<name>Q1ISI2_KORVE</name>
<dbReference type="RefSeq" id="WP_011521970.1">
    <property type="nucleotide sequence ID" value="NC_008009.1"/>
</dbReference>
<dbReference type="InterPro" id="IPR011048">
    <property type="entry name" value="Haem_d1_sf"/>
</dbReference>